<dbReference type="Pfam" id="PF00583">
    <property type="entry name" value="Acetyltransf_1"/>
    <property type="match status" value="1"/>
</dbReference>
<keyword evidence="1" id="KW-0808">Transferase</keyword>
<dbReference type="AlphaFoldDB" id="A0A8J4DRE5"/>
<protein>
    <submittedName>
        <fullName evidence="4">GCN5 family acetyltransferase</fullName>
    </submittedName>
</protein>
<evidence type="ECO:0000256" key="2">
    <source>
        <dbReference type="ARBA" id="ARBA00023315"/>
    </source>
</evidence>
<dbReference type="PANTHER" id="PTHR43877:SF2">
    <property type="entry name" value="AMINOALKYLPHOSPHONATE N-ACETYLTRANSFERASE-RELATED"/>
    <property type="match status" value="1"/>
</dbReference>
<evidence type="ECO:0000313" key="5">
    <source>
        <dbReference type="Proteomes" id="UP000619260"/>
    </source>
</evidence>
<gene>
    <name evidence="4" type="ORF">Val02_44600</name>
</gene>
<reference evidence="4" key="1">
    <citation type="submission" date="2021-01" db="EMBL/GenBank/DDBJ databases">
        <title>Whole genome shotgun sequence of Virgisporangium aliadipatigenens NBRC 105644.</title>
        <authorList>
            <person name="Komaki H."/>
            <person name="Tamura T."/>
        </authorList>
    </citation>
    <scope>NUCLEOTIDE SEQUENCE</scope>
    <source>
        <strain evidence="4">NBRC 105644</strain>
    </source>
</reference>
<dbReference type="Gene3D" id="3.40.630.30">
    <property type="match status" value="1"/>
</dbReference>
<dbReference type="CDD" id="cd04301">
    <property type="entry name" value="NAT_SF"/>
    <property type="match status" value="1"/>
</dbReference>
<keyword evidence="5" id="KW-1185">Reference proteome</keyword>
<feature type="domain" description="N-acetyltransferase" evidence="3">
    <location>
        <begin position="17"/>
        <end position="170"/>
    </location>
</feature>
<name>A0A8J4DRE5_9ACTN</name>
<evidence type="ECO:0000259" key="3">
    <source>
        <dbReference type="PROSITE" id="PS51186"/>
    </source>
</evidence>
<dbReference type="Proteomes" id="UP000619260">
    <property type="component" value="Unassembled WGS sequence"/>
</dbReference>
<dbReference type="PROSITE" id="PS51186">
    <property type="entry name" value="GNAT"/>
    <property type="match status" value="1"/>
</dbReference>
<dbReference type="EMBL" id="BOPF01000015">
    <property type="protein sequence ID" value="GIJ47574.1"/>
    <property type="molecule type" value="Genomic_DNA"/>
</dbReference>
<dbReference type="SUPFAM" id="SSF55729">
    <property type="entry name" value="Acyl-CoA N-acyltransferases (Nat)"/>
    <property type="match status" value="1"/>
</dbReference>
<organism evidence="4 5">
    <name type="scientific">Virgisporangium aliadipatigenens</name>
    <dbReference type="NCBI Taxonomy" id="741659"/>
    <lineage>
        <taxon>Bacteria</taxon>
        <taxon>Bacillati</taxon>
        <taxon>Actinomycetota</taxon>
        <taxon>Actinomycetes</taxon>
        <taxon>Micromonosporales</taxon>
        <taxon>Micromonosporaceae</taxon>
        <taxon>Virgisporangium</taxon>
    </lineage>
</organism>
<dbReference type="InterPro" id="IPR050832">
    <property type="entry name" value="Bact_Acetyltransf"/>
</dbReference>
<proteinExistence type="predicted"/>
<dbReference type="GO" id="GO:0016747">
    <property type="term" value="F:acyltransferase activity, transferring groups other than amino-acyl groups"/>
    <property type="evidence" value="ECO:0007669"/>
    <property type="project" value="InterPro"/>
</dbReference>
<evidence type="ECO:0000256" key="1">
    <source>
        <dbReference type="ARBA" id="ARBA00022679"/>
    </source>
</evidence>
<keyword evidence="2" id="KW-0012">Acyltransferase</keyword>
<evidence type="ECO:0000313" key="4">
    <source>
        <dbReference type="EMBL" id="GIJ47574.1"/>
    </source>
</evidence>
<dbReference type="InterPro" id="IPR016181">
    <property type="entry name" value="Acyl_CoA_acyltransferase"/>
</dbReference>
<comment type="caution">
    <text evidence="4">The sequence shown here is derived from an EMBL/GenBank/DDBJ whole genome shotgun (WGS) entry which is preliminary data.</text>
</comment>
<sequence length="170" mass="17911">MADPTPRVSAAVAADAGEIWTVQLAAFVAVAQRYDDVYLPPLVEPLLSVTAAIEEGRVLVARLDSRIVGEGSGPPGVASRARIVGAVRTRLDDGVCHIGRLVVAPDVHGRGVGSALLSAAEERHRAQVRAFALFTGAGSAESVALYRRHGYVVERTEPGTPDMVHLSKRA</sequence>
<dbReference type="PANTHER" id="PTHR43877">
    <property type="entry name" value="AMINOALKYLPHOSPHONATE N-ACETYLTRANSFERASE-RELATED-RELATED"/>
    <property type="match status" value="1"/>
</dbReference>
<accession>A0A8J4DRE5</accession>
<dbReference type="InterPro" id="IPR000182">
    <property type="entry name" value="GNAT_dom"/>
</dbReference>